<evidence type="ECO:0000256" key="5">
    <source>
        <dbReference type="ARBA" id="ARBA00022989"/>
    </source>
</evidence>
<dbReference type="Pfam" id="PF00060">
    <property type="entry name" value="Lig_chan"/>
    <property type="match status" value="1"/>
</dbReference>
<dbReference type="InterPro" id="IPR052192">
    <property type="entry name" value="Insect_Ionotropic_Sensory_Rcpt"/>
</dbReference>
<evidence type="ECO:0000256" key="9">
    <source>
        <dbReference type="ARBA" id="ARBA00023180"/>
    </source>
</evidence>
<evidence type="ECO:0000313" key="15">
    <source>
        <dbReference type="Proteomes" id="UP000030746"/>
    </source>
</evidence>
<keyword evidence="15" id="KW-1185">Reference proteome</keyword>
<dbReference type="Proteomes" id="UP000030746">
    <property type="component" value="Unassembled WGS sequence"/>
</dbReference>
<dbReference type="InterPro" id="IPR001320">
    <property type="entry name" value="Iontro_rcpt_C"/>
</dbReference>
<proteinExistence type="predicted"/>
<evidence type="ECO:0000256" key="7">
    <source>
        <dbReference type="ARBA" id="ARBA00023136"/>
    </source>
</evidence>
<keyword evidence="10" id="KW-1071">Ligand-gated ion channel</keyword>
<dbReference type="Pfam" id="PF10613">
    <property type="entry name" value="Lig_chan-Glu_bd"/>
    <property type="match status" value="1"/>
</dbReference>
<feature type="transmembrane region" description="Helical" evidence="12">
    <location>
        <begin position="323"/>
        <end position="346"/>
    </location>
</feature>
<dbReference type="GO" id="GO:0005886">
    <property type="term" value="C:plasma membrane"/>
    <property type="evidence" value="ECO:0007669"/>
    <property type="project" value="UniProtKB-SubCell"/>
</dbReference>
<dbReference type="Gene3D" id="3.40.190.10">
    <property type="entry name" value="Periplasmic binding protein-like II"/>
    <property type="match status" value="1"/>
</dbReference>
<evidence type="ECO:0000256" key="4">
    <source>
        <dbReference type="ARBA" id="ARBA00022692"/>
    </source>
</evidence>
<dbReference type="InterPro" id="IPR019594">
    <property type="entry name" value="Glu/Gly-bd"/>
</dbReference>
<dbReference type="GO" id="GO:0015276">
    <property type="term" value="F:ligand-gated monoatomic ion channel activity"/>
    <property type="evidence" value="ECO:0007669"/>
    <property type="project" value="InterPro"/>
</dbReference>
<dbReference type="OrthoDB" id="5984008at2759"/>
<dbReference type="CTD" id="20240432"/>
<dbReference type="SUPFAM" id="SSF53850">
    <property type="entry name" value="Periplasmic binding protein-like II"/>
    <property type="match status" value="1"/>
</dbReference>
<feature type="transmembrane region" description="Helical" evidence="12">
    <location>
        <begin position="571"/>
        <end position="588"/>
    </location>
</feature>
<keyword evidence="7 12" id="KW-0472">Membrane</keyword>
<dbReference type="PANTHER" id="PTHR42643:SF30">
    <property type="entry name" value="IONOTROPIC RECEPTOR 40A-RELATED"/>
    <property type="match status" value="1"/>
</dbReference>
<dbReference type="KEGG" id="lgi:LOTGIDRAFT_166737"/>
<dbReference type="RefSeq" id="XP_009062396.1">
    <property type="nucleotide sequence ID" value="XM_009064148.1"/>
</dbReference>
<comment type="subcellular location">
    <subcellularLocation>
        <location evidence="1">Cell membrane</location>
        <topology evidence="1">Multi-pass membrane protein</topology>
    </subcellularLocation>
</comment>
<dbReference type="STRING" id="225164.V3ZRN6"/>
<feature type="domain" description="Ionotropic glutamate receptor C-terminal" evidence="13">
    <location>
        <begin position="210"/>
        <end position="548"/>
    </location>
</feature>
<name>V3ZRN6_LOTGI</name>
<evidence type="ECO:0000256" key="8">
    <source>
        <dbReference type="ARBA" id="ARBA00023170"/>
    </source>
</evidence>
<organism evidence="14 15">
    <name type="scientific">Lottia gigantea</name>
    <name type="common">Giant owl limpet</name>
    <dbReference type="NCBI Taxonomy" id="225164"/>
    <lineage>
        <taxon>Eukaryota</taxon>
        <taxon>Metazoa</taxon>
        <taxon>Spiralia</taxon>
        <taxon>Lophotrochozoa</taxon>
        <taxon>Mollusca</taxon>
        <taxon>Gastropoda</taxon>
        <taxon>Patellogastropoda</taxon>
        <taxon>Lottioidea</taxon>
        <taxon>Lottiidae</taxon>
        <taxon>Lottia</taxon>
    </lineage>
</organism>
<dbReference type="GO" id="GO:0050906">
    <property type="term" value="P:detection of stimulus involved in sensory perception"/>
    <property type="evidence" value="ECO:0007669"/>
    <property type="project" value="UniProtKB-ARBA"/>
</dbReference>
<keyword evidence="8" id="KW-0675">Receptor</keyword>
<keyword evidence="11" id="KW-0407">Ion channel</keyword>
<dbReference type="AlphaFoldDB" id="V3ZRN6"/>
<sequence length="601" mass="68190">MDSNVSTATFQFAVNAQNFVDPVSNCRESLVEFAVNVYHDCNVNSVIIVGDAELSESSFQLSDGNLFIIDYVFKNAENCSGNYNILYEVFNDVYHGREELNVLIVLGNTQGIDLRVMRCLIQGTEHVFQIRTRWMVVSANIKILNTLLEAGQLNVLPNLSVVTRTTDACIPKIFTKVEHPYQTTFDEVSNGELSIDKVFPNFKYRMNGRHLNVSTISQPNPLQLPFQLLQVISRYLNFSYTLTEPRDLTYGAIVNGSWRGMVGQLVKKEASLVFARLTENLERQKVVDFIYPNLEIAKTGIVFRKEREEPSWLLFWRPFGTEVYLGIVTSYVCISILLIVSTGFFTKGVSLCNTVLDILLFTAGCLFLEGGHVHFKNNSKMLIWASWWLFCVVMGGLYTAMLTKVFIPKETKPFNGISQLLDRTDWKYGTMDQSFHTDMMINSKNKQLKDLWTNMMRIRESNPNILSPDLNIQTKLVLSGKYAFLNGAVDNYLSFLKNCDLDFIKFKEFPDSFHSLAVAKGSILKIDMEDAMRRLKYSGIYDHITHEGDLSRICKFDNSVKPLSMSDVKGLLLPLVIGILAAALVLILEKACAFCLDLIRS</sequence>
<evidence type="ECO:0000256" key="6">
    <source>
        <dbReference type="ARBA" id="ARBA00023065"/>
    </source>
</evidence>
<accession>V3ZRN6</accession>
<dbReference type="Gene3D" id="1.10.287.70">
    <property type="match status" value="1"/>
</dbReference>
<reference evidence="14 15" key="1">
    <citation type="journal article" date="2013" name="Nature">
        <title>Insights into bilaterian evolution from three spiralian genomes.</title>
        <authorList>
            <person name="Simakov O."/>
            <person name="Marletaz F."/>
            <person name="Cho S.J."/>
            <person name="Edsinger-Gonzales E."/>
            <person name="Havlak P."/>
            <person name="Hellsten U."/>
            <person name="Kuo D.H."/>
            <person name="Larsson T."/>
            <person name="Lv J."/>
            <person name="Arendt D."/>
            <person name="Savage R."/>
            <person name="Osoegawa K."/>
            <person name="de Jong P."/>
            <person name="Grimwood J."/>
            <person name="Chapman J.A."/>
            <person name="Shapiro H."/>
            <person name="Aerts A."/>
            <person name="Otillar R.P."/>
            <person name="Terry A.Y."/>
            <person name="Boore J.L."/>
            <person name="Grigoriev I.V."/>
            <person name="Lindberg D.R."/>
            <person name="Seaver E.C."/>
            <person name="Weisblat D.A."/>
            <person name="Putnam N.H."/>
            <person name="Rokhsar D.S."/>
        </authorList>
    </citation>
    <scope>NUCLEOTIDE SEQUENCE [LARGE SCALE GENOMIC DNA]</scope>
</reference>
<evidence type="ECO:0000259" key="13">
    <source>
        <dbReference type="SMART" id="SM00079"/>
    </source>
</evidence>
<dbReference type="HOGENOM" id="CLU_007257_10_0_1"/>
<keyword evidence="4 12" id="KW-0812">Transmembrane</keyword>
<evidence type="ECO:0000256" key="2">
    <source>
        <dbReference type="ARBA" id="ARBA00022448"/>
    </source>
</evidence>
<keyword evidence="5 12" id="KW-1133">Transmembrane helix</keyword>
<dbReference type="SMART" id="SM00079">
    <property type="entry name" value="PBPe"/>
    <property type="match status" value="1"/>
</dbReference>
<feature type="transmembrane region" description="Helical" evidence="12">
    <location>
        <begin position="381"/>
        <end position="402"/>
    </location>
</feature>
<evidence type="ECO:0000256" key="12">
    <source>
        <dbReference type="SAM" id="Phobius"/>
    </source>
</evidence>
<dbReference type="GeneID" id="20240432"/>
<keyword evidence="9" id="KW-0325">Glycoprotein</keyword>
<keyword evidence="3" id="KW-1003">Cell membrane</keyword>
<evidence type="ECO:0000256" key="3">
    <source>
        <dbReference type="ARBA" id="ARBA00022475"/>
    </source>
</evidence>
<dbReference type="EMBL" id="KB202954">
    <property type="protein sequence ID" value="ESO87002.1"/>
    <property type="molecule type" value="Genomic_DNA"/>
</dbReference>
<dbReference type="PANTHER" id="PTHR42643">
    <property type="entry name" value="IONOTROPIC RECEPTOR 20A-RELATED"/>
    <property type="match status" value="1"/>
</dbReference>
<gene>
    <name evidence="14" type="ORF">LOTGIDRAFT_166737</name>
</gene>
<keyword evidence="2" id="KW-0813">Transport</keyword>
<dbReference type="OMA" id="RATAMNT"/>
<evidence type="ECO:0000256" key="11">
    <source>
        <dbReference type="ARBA" id="ARBA00023303"/>
    </source>
</evidence>
<protein>
    <recommendedName>
        <fullName evidence="13">Ionotropic glutamate receptor C-terminal domain-containing protein</fullName>
    </recommendedName>
</protein>
<evidence type="ECO:0000256" key="1">
    <source>
        <dbReference type="ARBA" id="ARBA00004651"/>
    </source>
</evidence>
<feature type="transmembrane region" description="Helical" evidence="12">
    <location>
        <begin position="358"/>
        <end position="375"/>
    </location>
</feature>
<evidence type="ECO:0000313" key="14">
    <source>
        <dbReference type="EMBL" id="ESO87002.1"/>
    </source>
</evidence>
<evidence type="ECO:0000256" key="10">
    <source>
        <dbReference type="ARBA" id="ARBA00023286"/>
    </source>
</evidence>
<keyword evidence="6" id="KW-0406">Ion transport</keyword>